<keyword evidence="1" id="KW-1133">Transmembrane helix</keyword>
<feature type="transmembrane region" description="Helical" evidence="1">
    <location>
        <begin position="283"/>
        <end position="299"/>
    </location>
</feature>
<feature type="transmembrane region" description="Helical" evidence="1">
    <location>
        <begin position="36"/>
        <end position="56"/>
    </location>
</feature>
<keyword evidence="1" id="KW-0812">Transmembrane</keyword>
<feature type="transmembrane region" description="Helical" evidence="1">
    <location>
        <begin position="68"/>
        <end position="88"/>
    </location>
</feature>
<name>A0A368E015_9PROT</name>
<accession>A0A368E015</accession>
<dbReference type="EMBL" id="QOQF01000011">
    <property type="protein sequence ID" value="RCL77214.1"/>
    <property type="molecule type" value="Genomic_DNA"/>
</dbReference>
<evidence type="ECO:0000259" key="2">
    <source>
        <dbReference type="Pfam" id="PF00892"/>
    </source>
</evidence>
<dbReference type="InterPro" id="IPR037185">
    <property type="entry name" value="EmrE-like"/>
</dbReference>
<gene>
    <name evidence="3" type="ORF">DBW69_04110</name>
</gene>
<proteinExistence type="predicted"/>
<reference evidence="3 4" key="1">
    <citation type="journal article" date="2018" name="Microbiome">
        <title>Fine metagenomic profile of the Mediterranean stratified and mixed water columns revealed by assembly and recruitment.</title>
        <authorList>
            <person name="Haro-Moreno J.M."/>
            <person name="Lopez-Perez M."/>
            <person name="De La Torre J.R."/>
            <person name="Picazo A."/>
            <person name="Camacho A."/>
            <person name="Rodriguez-Valera F."/>
        </authorList>
    </citation>
    <scope>NUCLEOTIDE SEQUENCE [LARGE SCALE GENOMIC DNA]</scope>
    <source>
        <strain evidence="3">MED-G55</strain>
    </source>
</reference>
<evidence type="ECO:0000313" key="4">
    <source>
        <dbReference type="Proteomes" id="UP000252132"/>
    </source>
</evidence>
<protein>
    <recommendedName>
        <fullName evidence="2">EamA domain-containing protein</fullName>
    </recommendedName>
</protein>
<comment type="caution">
    <text evidence="3">The sequence shown here is derived from an EMBL/GenBank/DDBJ whole genome shotgun (WGS) entry which is preliminary data.</text>
</comment>
<feature type="transmembrane region" description="Helical" evidence="1">
    <location>
        <begin position="161"/>
        <end position="182"/>
    </location>
</feature>
<dbReference type="Pfam" id="PF00892">
    <property type="entry name" value="EamA"/>
    <property type="match status" value="1"/>
</dbReference>
<sequence length="300" mass="33471">MESIFWVLATFTAAFGQALRSVIQKRYRQELGLYGSAYVRFLYGFPASLFLLLFIFQDYDIRTLHLPTEFYLWLVPAAIIQILFTIILGKAFEQRNFATSIALSKTDAIQAALFELVLLSLVPDIKVVIAISISFLGVYIISMSRNKGDVALKWRQKANSVALGLLAGLALGGCSVFFRIAMDTLPYLDVLHRAVLTAFLSVAIQTVIMGAALLIWRKDEFLACLGSWRVSTLAGTVAAITTFMWFVAFSLIGVAPVRMLGQVEIIFSMAFSFWFFKEQIGRTEIMGIALIITSVWILLS</sequence>
<dbReference type="GO" id="GO:0016020">
    <property type="term" value="C:membrane"/>
    <property type="evidence" value="ECO:0007669"/>
    <property type="project" value="InterPro"/>
</dbReference>
<evidence type="ECO:0000313" key="3">
    <source>
        <dbReference type="EMBL" id="RCL77214.1"/>
    </source>
</evidence>
<feature type="transmembrane region" description="Helical" evidence="1">
    <location>
        <begin position="228"/>
        <end position="253"/>
    </location>
</feature>
<dbReference type="InterPro" id="IPR000620">
    <property type="entry name" value="EamA_dom"/>
</dbReference>
<dbReference type="AlphaFoldDB" id="A0A368E015"/>
<keyword evidence="1" id="KW-0472">Membrane</keyword>
<dbReference type="Proteomes" id="UP000252132">
    <property type="component" value="Unassembled WGS sequence"/>
</dbReference>
<evidence type="ECO:0000256" key="1">
    <source>
        <dbReference type="SAM" id="Phobius"/>
    </source>
</evidence>
<feature type="domain" description="EamA" evidence="2">
    <location>
        <begin position="161"/>
        <end position="299"/>
    </location>
</feature>
<organism evidence="3 4">
    <name type="scientific">PS1 clade bacterium</name>
    <dbReference type="NCBI Taxonomy" id="2175152"/>
    <lineage>
        <taxon>Bacteria</taxon>
        <taxon>Pseudomonadati</taxon>
        <taxon>Pseudomonadota</taxon>
        <taxon>Alphaproteobacteria</taxon>
        <taxon>PS1 clade</taxon>
    </lineage>
</organism>
<feature type="transmembrane region" description="Helical" evidence="1">
    <location>
        <begin position="108"/>
        <end position="141"/>
    </location>
</feature>
<dbReference type="SUPFAM" id="SSF103481">
    <property type="entry name" value="Multidrug resistance efflux transporter EmrE"/>
    <property type="match status" value="1"/>
</dbReference>
<feature type="transmembrane region" description="Helical" evidence="1">
    <location>
        <begin position="259"/>
        <end position="276"/>
    </location>
</feature>
<feature type="transmembrane region" description="Helical" evidence="1">
    <location>
        <begin position="194"/>
        <end position="216"/>
    </location>
</feature>